<reference evidence="1 2" key="1">
    <citation type="submission" date="2016-02" db="EMBL/GenBank/DDBJ databases">
        <title>Band-tailed pigeon sequencing and assembly.</title>
        <authorList>
            <person name="Soares A.E."/>
            <person name="Novak B.J."/>
            <person name="Rice E.S."/>
            <person name="O'Connell B."/>
            <person name="Chang D."/>
            <person name="Weber S."/>
            <person name="Shapiro B."/>
        </authorList>
    </citation>
    <scope>NUCLEOTIDE SEQUENCE [LARGE SCALE GENOMIC DNA]</scope>
    <source>
        <strain evidence="1">BTP2013</strain>
        <tissue evidence="1">Blood</tissue>
    </source>
</reference>
<name>A0A1V4JE36_PATFA</name>
<sequence length="80" mass="9027">MLWVWLTQWHPGSSSTQWGDSSKVSIQNLSMPADVKQPAVQIALWQVLGPAHFATKKKPRRLSLKDLSQTWQANTTLRSA</sequence>
<comment type="caution">
    <text evidence="1">The sequence shown here is derived from an EMBL/GenBank/DDBJ whole genome shotgun (WGS) entry which is preliminary data.</text>
</comment>
<dbReference type="Proteomes" id="UP000190648">
    <property type="component" value="Unassembled WGS sequence"/>
</dbReference>
<gene>
    <name evidence="1" type="ORF">AV530_019495</name>
</gene>
<proteinExistence type="predicted"/>
<accession>A0A1V4JE36</accession>
<evidence type="ECO:0000313" key="2">
    <source>
        <dbReference type="Proteomes" id="UP000190648"/>
    </source>
</evidence>
<dbReference type="AlphaFoldDB" id="A0A1V4JE36"/>
<protein>
    <submittedName>
        <fullName evidence="1">Uncharacterized protein</fullName>
    </submittedName>
</protein>
<keyword evidence="2" id="KW-1185">Reference proteome</keyword>
<evidence type="ECO:0000313" key="1">
    <source>
        <dbReference type="EMBL" id="OPJ70324.1"/>
    </source>
</evidence>
<dbReference type="EMBL" id="LSYS01007908">
    <property type="protein sequence ID" value="OPJ70324.1"/>
    <property type="molecule type" value="Genomic_DNA"/>
</dbReference>
<organism evidence="1 2">
    <name type="scientific">Patagioenas fasciata monilis</name>
    <dbReference type="NCBI Taxonomy" id="372326"/>
    <lineage>
        <taxon>Eukaryota</taxon>
        <taxon>Metazoa</taxon>
        <taxon>Chordata</taxon>
        <taxon>Craniata</taxon>
        <taxon>Vertebrata</taxon>
        <taxon>Euteleostomi</taxon>
        <taxon>Archelosauria</taxon>
        <taxon>Archosauria</taxon>
        <taxon>Dinosauria</taxon>
        <taxon>Saurischia</taxon>
        <taxon>Theropoda</taxon>
        <taxon>Coelurosauria</taxon>
        <taxon>Aves</taxon>
        <taxon>Neognathae</taxon>
        <taxon>Neoaves</taxon>
        <taxon>Columbimorphae</taxon>
        <taxon>Columbiformes</taxon>
        <taxon>Columbidae</taxon>
        <taxon>Patagioenas</taxon>
    </lineage>
</organism>